<name>A0A1Y2BIU0_9TREE</name>
<gene>
    <name evidence="3" type="ORF">BCR39DRAFT_121771</name>
</gene>
<feature type="transmembrane region" description="Helical" evidence="2">
    <location>
        <begin position="58"/>
        <end position="76"/>
    </location>
</feature>
<dbReference type="InParanoid" id="A0A1Y2BIU0"/>
<feature type="transmembrane region" description="Helical" evidence="2">
    <location>
        <begin position="208"/>
        <end position="235"/>
    </location>
</feature>
<proteinExistence type="predicted"/>
<dbReference type="Proteomes" id="UP000193986">
    <property type="component" value="Unassembled WGS sequence"/>
</dbReference>
<sequence length="304" mass="34296">MSSELDVVYDPAAPINGMSFTPLHLLILFLGAIAMLMSQMDLPLELAIYAGMFRRATALLVGLLVLYSFVTMALASNQRTIDEQTKKFEMDSRIEVLKKKELEWEQTDPWSIPGGHPSAFLTTPEGKPRLFPFPLGKAGGMKGELWWEAGNAAHVGHFNQTETPEHREALKHEMQEKEDKRLEKAKKIAEEYDKQRKKWNKRLTNLEMVSGIIIISLFHKKIAAVCLAALIYYVVATEMANMLKFPEDKKEKAKKRKRIPMGPGMGVTYLYEPNGDGSVVQQGIIPVKEPTNRLITSTDSRYAS</sequence>
<feature type="transmembrane region" description="Helical" evidence="2">
    <location>
        <begin position="20"/>
        <end position="37"/>
    </location>
</feature>
<feature type="coiled-coil region" evidence="1">
    <location>
        <begin position="167"/>
        <end position="209"/>
    </location>
</feature>
<dbReference type="EMBL" id="MCFC01000002">
    <property type="protein sequence ID" value="ORY34699.1"/>
    <property type="molecule type" value="Genomic_DNA"/>
</dbReference>
<dbReference type="OrthoDB" id="2594909at2759"/>
<evidence type="ECO:0000256" key="2">
    <source>
        <dbReference type="SAM" id="Phobius"/>
    </source>
</evidence>
<keyword evidence="4" id="KW-1185">Reference proteome</keyword>
<keyword evidence="2" id="KW-0812">Transmembrane</keyword>
<dbReference type="AlphaFoldDB" id="A0A1Y2BIU0"/>
<reference evidence="3 4" key="1">
    <citation type="submission" date="2016-07" db="EMBL/GenBank/DDBJ databases">
        <title>Pervasive Adenine N6-methylation of Active Genes in Fungi.</title>
        <authorList>
            <consortium name="DOE Joint Genome Institute"/>
            <person name="Mondo S.J."/>
            <person name="Dannebaum R.O."/>
            <person name="Kuo R.C."/>
            <person name="Labutti K."/>
            <person name="Haridas S."/>
            <person name="Kuo A."/>
            <person name="Salamov A."/>
            <person name="Ahrendt S.R."/>
            <person name="Lipzen A."/>
            <person name="Sullivan W."/>
            <person name="Andreopoulos W.B."/>
            <person name="Clum A."/>
            <person name="Lindquist E."/>
            <person name="Daum C."/>
            <person name="Ramamoorthy G.K."/>
            <person name="Gryganskyi A."/>
            <person name="Culley D."/>
            <person name="Magnuson J.K."/>
            <person name="James T.Y."/>
            <person name="O'Malley M.A."/>
            <person name="Stajich J.E."/>
            <person name="Spatafora J.W."/>
            <person name="Visel A."/>
            <person name="Grigoriev I.V."/>
        </authorList>
    </citation>
    <scope>NUCLEOTIDE SEQUENCE [LARGE SCALE GENOMIC DNA]</scope>
    <source>
        <strain evidence="3 4">68-887.2</strain>
    </source>
</reference>
<keyword evidence="2" id="KW-1133">Transmembrane helix</keyword>
<evidence type="ECO:0008006" key="5">
    <source>
        <dbReference type="Google" id="ProtNLM"/>
    </source>
</evidence>
<organism evidence="3 4">
    <name type="scientific">Naematelia encephala</name>
    <dbReference type="NCBI Taxonomy" id="71784"/>
    <lineage>
        <taxon>Eukaryota</taxon>
        <taxon>Fungi</taxon>
        <taxon>Dikarya</taxon>
        <taxon>Basidiomycota</taxon>
        <taxon>Agaricomycotina</taxon>
        <taxon>Tremellomycetes</taxon>
        <taxon>Tremellales</taxon>
        <taxon>Naemateliaceae</taxon>
        <taxon>Naematelia</taxon>
    </lineage>
</organism>
<comment type="caution">
    <text evidence="3">The sequence shown here is derived from an EMBL/GenBank/DDBJ whole genome shotgun (WGS) entry which is preliminary data.</text>
</comment>
<evidence type="ECO:0000256" key="1">
    <source>
        <dbReference type="SAM" id="Coils"/>
    </source>
</evidence>
<protein>
    <recommendedName>
        <fullName evidence="5">Transmembrane protein</fullName>
    </recommendedName>
</protein>
<keyword evidence="1" id="KW-0175">Coiled coil</keyword>
<keyword evidence="2" id="KW-0472">Membrane</keyword>
<accession>A0A1Y2BIU0</accession>
<evidence type="ECO:0000313" key="4">
    <source>
        <dbReference type="Proteomes" id="UP000193986"/>
    </source>
</evidence>
<evidence type="ECO:0000313" key="3">
    <source>
        <dbReference type="EMBL" id="ORY34699.1"/>
    </source>
</evidence>